<evidence type="ECO:0000313" key="1">
    <source>
        <dbReference type="EMBL" id="KAF5756119.1"/>
    </source>
</evidence>
<keyword evidence="2" id="KW-1185">Reference proteome</keyword>
<dbReference type="Gramene" id="mRNA:HanXRQr2_Chr17g0810861">
    <property type="protein sequence ID" value="CDS:HanXRQr2_Chr17g0810861.1"/>
    <property type="gene ID" value="HanXRQr2_Chr17g0810861"/>
</dbReference>
<dbReference type="Proteomes" id="UP000215914">
    <property type="component" value="Unassembled WGS sequence"/>
</dbReference>
<reference evidence="1" key="1">
    <citation type="journal article" date="2017" name="Nature">
        <title>The sunflower genome provides insights into oil metabolism, flowering and Asterid evolution.</title>
        <authorList>
            <person name="Badouin H."/>
            <person name="Gouzy J."/>
            <person name="Grassa C.J."/>
            <person name="Murat F."/>
            <person name="Staton S.E."/>
            <person name="Cottret L."/>
            <person name="Lelandais-Briere C."/>
            <person name="Owens G.L."/>
            <person name="Carrere S."/>
            <person name="Mayjonade B."/>
            <person name="Legrand L."/>
            <person name="Gill N."/>
            <person name="Kane N.C."/>
            <person name="Bowers J.E."/>
            <person name="Hubner S."/>
            <person name="Bellec A."/>
            <person name="Berard A."/>
            <person name="Berges H."/>
            <person name="Blanchet N."/>
            <person name="Boniface M.C."/>
            <person name="Brunel D."/>
            <person name="Catrice O."/>
            <person name="Chaidir N."/>
            <person name="Claudel C."/>
            <person name="Donnadieu C."/>
            <person name="Faraut T."/>
            <person name="Fievet G."/>
            <person name="Helmstetter N."/>
            <person name="King M."/>
            <person name="Knapp S.J."/>
            <person name="Lai Z."/>
            <person name="Le Paslier M.C."/>
            <person name="Lippi Y."/>
            <person name="Lorenzon L."/>
            <person name="Mandel J.R."/>
            <person name="Marage G."/>
            <person name="Marchand G."/>
            <person name="Marquand E."/>
            <person name="Bret-Mestries E."/>
            <person name="Morien E."/>
            <person name="Nambeesan S."/>
            <person name="Nguyen T."/>
            <person name="Pegot-Espagnet P."/>
            <person name="Pouilly N."/>
            <person name="Raftis F."/>
            <person name="Sallet E."/>
            <person name="Schiex T."/>
            <person name="Thomas J."/>
            <person name="Vandecasteele C."/>
            <person name="Vares D."/>
            <person name="Vear F."/>
            <person name="Vautrin S."/>
            <person name="Crespi M."/>
            <person name="Mangin B."/>
            <person name="Burke J.M."/>
            <person name="Salse J."/>
            <person name="Munos S."/>
            <person name="Vincourt P."/>
            <person name="Rieseberg L.H."/>
            <person name="Langlade N.B."/>
        </authorList>
    </citation>
    <scope>NUCLEOTIDE SEQUENCE</scope>
    <source>
        <tissue evidence="1">Leaves</tissue>
    </source>
</reference>
<sequence>MSKKLDFSKPEFALREFGIKFLMMQEFENTTKVFHMVSFVLRVDKNVVDENDDEFVQVRLADAIHEIHERNRCISEPKRHH</sequence>
<protein>
    <submittedName>
        <fullName evidence="1">Uncharacterized protein</fullName>
    </submittedName>
</protein>
<dbReference type="EMBL" id="MNCJ02000332">
    <property type="protein sequence ID" value="KAF5756119.1"/>
    <property type="molecule type" value="Genomic_DNA"/>
</dbReference>
<organism evidence="1 2">
    <name type="scientific">Helianthus annuus</name>
    <name type="common">Common sunflower</name>
    <dbReference type="NCBI Taxonomy" id="4232"/>
    <lineage>
        <taxon>Eukaryota</taxon>
        <taxon>Viridiplantae</taxon>
        <taxon>Streptophyta</taxon>
        <taxon>Embryophyta</taxon>
        <taxon>Tracheophyta</taxon>
        <taxon>Spermatophyta</taxon>
        <taxon>Magnoliopsida</taxon>
        <taxon>eudicotyledons</taxon>
        <taxon>Gunneridae</taxon>
        <taxon>Pentapetalae</taxon>
        <taxon>asterids</taxon>
        <taxon>campanulids</taxon>
        <taxon>Asterales</taxon>
        <taxon>Asteraceae</taxon>
        <taxon>Asteroideae</taxon>
        <taxon>Heliantheae alliance</taxon>
        <taxon>Heliantheae</taxon>
        <taxon>Helianthus</taxon>
    </lineage>
</organism>
<dbReference type="AlphaFoldDB" id="A0A9K3DIP2"/>
<accession>A0A9K3DIP2</accession>
<evidence type="ECO:0000313" key="2">
    <source>
        <dbReference type="Proteomes" id="UP000215914"/>
    </source>
</evidence>
<gene>
    <name evidence="1" type="ORF">HanXRQr2_Chr17g0810861</name>
</gene>
<name>A0A9K3DIP2_HELAN</name>
<comment type="caution">
    <text evidence="1">The sequence shown here is derived from an EMBL/GenBank/DDBJ whole genome shotgun (WGS) entry which is preliminary data.</text>
</comment>
<proteinExistence type="predicted"/>
<reference evidence="1" key="2">
    <citation type="submission" date="2020-06" db="EMBL/GenBank/DDBJ databases">
        <title>Helianthus annuus Genome sequencing and assembly Release 2.</title>
        <authorList>
            <person name="Gouzy J."/>
            <person name="Langlade N."/>
            <person name="Munos S."/>
        </authorList>
    </citation>
    <scope>NUCLEOTIDE SEQUENCE</scope>
    <source>
        <tissue evidence="1">Leaves</tissue>
    </source>
</reference>